<dbReference type="Gene3D" id="3.20.20.70">
    <property type="entry name" value="Aldolase class I"/>
    <property type="match status" value="1"/>
</dbReference>
<feature type="site" description="Part of a proton relay during catalysis" evidence="12">
    <location>
        <position position="46"/>
    </location>
</feature>
<dbReference type="GO" id="GO:0009089">
    <property type="term" value="P:lysine biosynthetic process via diaminopimelate"/>
    <property type="evidence" value="ECO:0007669"/>
    <property type="project" value="UniProtKB-UniRule"/>
</dbReference>
<gene>
    <name evidence="12" type="primary">dapA</name>
    <name evidence="16" type="ORF">GJ691_17840</name>
</gene>
<name>A0A6I2MT45_9FLAO</name>
<evidence type="ECO:0000256" key="6">
    <source>
        <dbReference type="ARBA" id="ARBA00022605"/>
    </source>
</evidence>
<dbReference type="InterPro" id="IPR013785">
    <property type="entry name" value="Aldolase_TIM"/>
</dbReference>
<dbReference type="GO" id="GO:0008840">
    <property type="term" value="F:4-hydroxy-tetrahydrodipicolinate synthase activity"/>
    <property type="evidence" value="ECO:0007669"/>
    <property type="project" value="UniProtKB-UniRule"/>
</dbReference>
<evidence type="ECO:0000256" key="9">
    <source>
        <dbReference type="ARBA" id="ARBA00023239"/>
    </source>
</evidence>
<evidence type="ECO:0000256" key="11">
    <source>
        <dbReference type="ARBA" id="ARBA00047836"/>
    </source>
</evidence>
<dbReference type="GO" id="GO:0019877">
    <property type="term" value="P:diaminopimelate biosynthetic process"/>
    <property type="evidence" value="ECO:0007669"/>
    <property type="project" value="UniProtKB-UniRule"/>
</dbReference>
<dbReference type="InterPro" id="IPR020625">
    <property type="entry name" value="Schiff_base-form_aldolases_AS"/>
</dbReference>
<dbReference type="PANTHER" id="PTHR12128">
    <property type="entry name" value="DIHYDRODIPICOLINATE SYNTHASE"/>
    <property type="match status" value="1"/>
</dbReference>
<evidence type="ECO:0000256" key="1">
    <source>
        <dbReference type="ARBA" id="ARBA00003294"/>
    </source>
</evidence>
<accession>A0A6I2MT45</accession>
<evidence type="ECO:0000256" key="15">
    <source>
        <dbReference type="PIRSR" id="PIRSR001365-2"/>
    </source>
</evidence>
<evidence type="ECO:0000256" key="12">
    <source>
        <dbReference type="HAMAP-Rule" id="MF_00418"/>
    </source>
</evidence>
<evidence type="ECO:0000256" key="4">
    <source>
        <dbReference type="ARBA" id="ARBA00012086"/>
    </source>
</evidence>
<comment type="catalytic activity">
    <reaction evidence="11 12">
        <text>L-aspartate 4-semialdehyde + pyruvate = (2S,4S)-4-hydroxy-2,3,4,5-tetrahydrodipicolinate + H2O + H(+)</text>
        <dbReference type="Rhea" id="RHEA:34171"/>
        <dbReference type="ChEBI" id="CHEBI:15361"/>
        <dbReference type="ChEBI" id="CHEBI:15377"/>
        <dbReference type="ChEBI" id="CHEBI:15378"/>
        <dbReference type="ChEBI" id="CHEBI:67139"/>
        <dbReference type="ChEBI" id="CHEBI:537519"/>
        <dbReference type="EC" id="4.3.3.7"/>
    </reaction>
</comment>
<protein>
    <recommendedName>
        <fullName evidence="4 12">4-hydroxy-tetrahydrodipicolinate synthase</fullName>
        <shortName evidence="12">HTPA synthase</shortName>
        <ecNumber evidence="4 12">4.3.3.7</ecNumber>
    </recommendedName>
</protein>
<dbReference type="AlphaFoldDB" id="A0A6I2MT45"/>
<evidence type="ECO:0000256" key="2">
    <source>
        <dbReference type="ARBA" id="ARBA00005120"/>
    </source>
</evidence>
<keyword evidence="5 12" id="KW-0963">Cytoplasm</keyword>
<evidence type="ECO:0000256" key="8">
    <source>
        <dbReference type="ARBA" id="ARBA00023154"/>
    </source>
</evidence>
<comment type="subunit">
    <text evidence="12">Homotetramer; dimer of dimers.</text>
</comment>
<evidence type="ECO:0000256" key="7">
    <source>
        <dbReference type="ARBA" id="ARBA00022915"/>
    </source>
</evidence>
<dbReference type="InterPro" id="IPR002220">
    <property type="entry name" value="DapA-like"/>
</dbReference>
<dbReference type="PRINTS" id="PR00146">
    <property type="entry name" value="DHPICSNTHASE"/>
</dbReference>
<keyword evidence="8 12" id="KW-0457">Lysine biosynthesis</keyword>
<proteinExistence type="inferred from homology"/>
<sequence length="296" mass="31762">MNKLMGTGVALVTPFKNDLSVDTMALANIVEHCIEGGVDYLVALGTTAETATLTEEEKHLVLDTIVSANKGRLPLVIGIGGNNTYAVIETIKKYDLTNFDAILSVSPFYNKPTQEGIYQHFKAISENSPLPLIVYNVPGRTGSNMLPTTVLRLANDFENIIAIKEASGDMSQVMQIVKDKPKDFMVISGDDMTALSTVLAGGAGVISVLGQGVPSVFSKMIRLGLKTQVKEAFELQYAIQDGIGLIFEEGNPAGIKSVFDALGLASEGVRLPLVPVSESLRVRIKHFVKPFVGLHA</sequence>
<dbReference type="OrthoDB" id="9782828at2"/>
<feature type="binding site" evidence="12 15">
    <location>
        <position position="206"/>
    </location>
    <ligand>
        <name>pyruvate</name>
        <dbReference type="ChEBI" id="CHEBI:15361"/>
    </ligand>
</feature>
<comment type="subcellular location">
    <subcellularLocation>
        <location evidence="12">Cytoplasm</location>
    </subcellularLocation>
</comment>
<keyword evidence="7 12" id="KW-0220">Diaminopimelate biosynthesis</keyword>
<dbReference type="SUPFAM" id="SSF51569">
    <property type="entry name" value="Aldolase"/>
    <property type="match status" value="1"/>
</dbReference>
<dbReference type="UniPathway" id="UPA00034">
    <property type="reaction ID" value="UER00017"/>
</dbReference>
<feature type="binding site" evidence="12 15">
    <location>
        <position position="47"/>
    </location>
    <ligand>
        <name>pyruvate</name>
        <dbReference type="ChEBI" id="CHEBI:15361"/>
    </ligand>
</feature>
<dbReference type="PANTHER" id="PTHR12128:SF66">
    <property type="entry name" value="4-HYDROXY-2-OXOGLUTARATE ALDOLASE, MITOCHONDRIAL"/>
    <property type="match status" value="1"/>
</dbReference>
<dbReference type="Pfam" id="PF00701">
    <property type="entry name" value="DHDPS"/>
    <property type="match status" value="1"/>
</dbReference>
<evidence type="ECO:0000313" key="17">
    <source>
        <dbReference type="Proteomes" id="UP000443153"/>
    </source>
</evidence>
<dbReference type="InterPro" id="IPR005263">
    <property type="entry name" value="DapA"/>
</dbReference>
<comment type="caution">
    <text evidence="16">The sequence shown here is derived from an EMBL/GenBank/DDBJ whole genome shotgun (WGS) entry which is preliminary data.</text>
</comment>
<keyword evidence="6 12" id="KW-0028">Amino-acid biosynthesis</keyword>
<keyword evidence="10 12" id="KW-0704">Schiff base</keyword>
<dbReference type="NCBIfam" id="TIGR00674">
    <property type="entry name" value="dapA"/>
    <property type="match status" value="1"/>
</dbReference>
<dbReference type="Proteomes" id="UP000443153">
    <property type="component" value="Unassembled WGS sequence"/>
</dbReference>
<dbReference type="EC" id="4.3.3.7" evidence="4 12"/>
<reference evidence="16 17" key="1">
    <citation type="submission" date="2019-11" db="EMBL/GenBank/DDBJ databases">
        <title>Maribacter lutea sp. nov., a marine bacterium isolated from intertidal sand.</title>
        <authorList>
            <person name="Liu A."/>
        </authorList>
    </citation>
    <scope>NUCLEOTIDE SEQUENCE [LARGE SCALE GENOMIC DNA]</scope>
    <source>
        <strain evidence="16 17">RZ05</strain>
    </source>
</reference>
<dbReference type="HAMAP" id="MF_00418">
    <property type="entry name" value="DapA"/>
    <property type="match status" value="1"/>
</dbReference>
<evidence type="ECO:0000256" key="5">
    <source>
        <dbReference type="ARBA" id="ARBA00022490"/>
    </source>
</evidence>
<feature type="active site" description="Proton donor/acceptor" evidence="12 14">
    <location>
        <position position="135"/>
    </location>
</feature>
<comment type="function">
    <text evidence="1 12">Catalyzes the condensation of (S)-aspartate-beta-semialdehyde [(S)-ASA] and pyruvate to 4-hydroxy-tetrahydrodipicolinate (HTPA).</text>
</comment>
<comment type="caution">
    <text evidence="12">Was originally thought to be a dihydrodipicolinate synthase (DHDPS), catalyzing the condensation of (S)-aspartate-beta-semialdehyde [(S)-ASA] and pyruvate to dihydrodipicolinate (DHDP). However, it was shown in E.coli that the product of the enzymatic reaction is not dihydrodipicolinate but in fact (4S)-4-hydroxy-2,3,4,5-tetrahydro-(2S)-dipicolinic acid (HTPA), and that the consecutive dehydration reaction leading to DHDP is not spontaneous but catalyzed by DapB.</text>
</comment>
<dbReference type="PROSITE" id="PS00666">
    <property type="entry name" value="DHDPS_2"/>
    <property type="match status" value="1"/>
</dbReference>
<feature type="site" description="Part of a proton relay during catalysis" evidence="12">
    <location>
        <position position="109"/>
    </location>
</feature>
<dbReference type="GO" id="GO:0005829">
    <property type="term" value="C:cytosol"/>
    <property type="evidence" value="ECO:0007669"/>
    <property type="project" value="TreeGrafter"/>
</dbReference>
<feature type="active site" description="Schiff-base intermediate with substrate" evidence="12 14">
    <location>
        <position position="164"/>
    </location>
</feature>
<evidence type="ECO:0000256" key="10">
    <source>
        <dbReference type="ARBA" id="ARBA00023270"/>
    </source>
</evidence>
<keyword evidence="17" id="KW-1185">Reference proteome</keyword>
<evidence type="ECO:0000256" key="3">
    <source>
        <dbReference type="ARBA" id="ARBA00007592"/>
    </source>
</evidence>
<organism evidence="16 17">
    <name type="scientific">Maribacter luteus</name>
    <dbReference type="NCBI Taxonomy" id="2594478"/>
    <lineage>
        <taxon>Bacteria</taxon>
        <taxon>Pseudomonadati</taxon>
        <taxon>Bacteroidota</taxon>
        <taxon>Flavobacteriia</taxon>
        <taxon>Flavobacteriales</taxon>
        <taxon>Flavobacteriaceae</taxon>
        <taxon>Maribacter</taxon>
    </lineage>
</organism>
<comment type="similarity">
    <text evidence="3 12 13">Belongs to the DapA family.</text>
</comment>
<comment type="pathway">
    <text evidence="2 12">Amino-acid biosynthesis; L-lysine biosynthesis via DAP pathway; (S)-tetrahydrodipicolinate from L-aspartate: step 3/4.</text>
</comment>
<dbReference type="CDD" id="cd00950">
    <property type="entry name" value="DHDPS"/>
    <property type="match status" value="1"/>
</dbReference>
<evidence type="ECO:0000313" key="16">
    <source>
        <dbReference type="EMBL" id="MRX66017.1"/>
    </source>
</evidence>
<keyword evidence="9 12" id="KW-0456">Lyase</keyword>
<evidence type="ECO:0000256" key="13">
    <source>
        <dbReference type="PIRNR" id="PIRNR001365"/>
    </source>
</evidence>
<dbReference type="SMART" id="SM01130">
    <property type="entry name" value="DHDPS"/>
    <property type="match status" value="1"/>
</dbReference>
<dbReference type="PIRSF" id="PIRSF001365">
    <property type="entry name" value="DHDPS"/>
    <property type="match status" value="1"/>
</dbReference>
<evidence type="ECO:0000256" key="14">
    <source>
        <dbReference type="PIRSR" id="PIRSR001365-1"/>
    </source>
</evidence>
<dbReference type="RefSeq" id="WP_154369421.1">
    <property type="nucleotide sequence ID" value="NZ_WKJH01000030.1"/>
</dbReference>
<dbReference type="EMBL" id="WKJH01000030">
    <property type="protein sequence ID" value="MRX66017.1"/>
    <property type="molecule type" value="Genomic_DNA"/>
</dbReference>